<dbReference type="EMBL" id="CAUYUJ010016066">
    <property type="protein sequence ID" value="CAK0861511.1"/>
    <property type="molecule type" value="Genomic_DNA"/>
</dbReference>
<proteinExistence type="predicted"/>
<reference evidence="1" key="1">
    <citation type="submission" date="2023-10" db="EMBL/GenBank/DDBJ databases">
        <authorList>
            <person name="Chen Y."/>
            <person name="Shah S."/>
            <person name="Dougan E. K."/>
            <person name="Thang M."/>
            <person name="Chan C."/>
        </authorList>
    </citation>
    <scope>NUCLEOTIDE SEQUENCE [LARGE SCALE GENOMIC DNA]</scope>
</reference>
<protein>
    <submittedName>
        <fullName evidence="1">Uncharacterized protein</fullName>
    </submittedName>
</protein>
<organism evidence="1 2">
    <name type="scientific">Prorocentrum cordatum</name>
    <dbReference type="NCBI Taxonomy" id="2364126"/>
    <lineage>
        <taxon>Eukaryota</taxon>
        <taxon>Sar</taxon>
        <taxon>Alveolata</taxon>
        <taxon>Dinophyceae</taxon>
        <taxon>Prorocentrales</taxon>
        <taxon>Prorocentraceae</taxon>
        <taxon>Prorocentrum</taxon>
    </lineage>
</organism>
<comment type="caution">
    <text evidence="1">The sequence shown here is derived from an EMBL/GenBank/DDBJ whole genome shotgun (WGS) entry which is preliminary data.</text>
</comment>
<evidence type="ECO:0000313" key="1">
    <source>
        <dbReference type="EMBL" id="CAK0861511.1"/>
    </source>
</evidence>
<dbReference type="Proteomes" id="UP001189429">
    <property type="component" value="Unassembled WGS sequence"/>
</dbReference>
<sequence>MLAGAPETSCSRLHWTTSSCRMALLGLCALALPFAVGSVTVSAPGRRHGAPPSSVTVGSLVQRLQRGALGGNASRHLEAITGLGEQLTLDSWLSTGPEALQALKTKFFSKEEVKVKLHAACPWDADCPFSQGATLFCGALRSAASDGKLGDMALLESMVDATLMSTRFYGVDTVTQGALIMKFDREEQWASRILPAASSASSAAFEGLRQRAVKKPDFQELVSGICDEMQAVRPQCPSRASEGLLCQALGQAAAVSVGAQGACSRLVEVVLAA</sequence>
<name>A0ABN9UR34_9DINO</name>
<accession>A0ABN9UR34</accession>
<evidence type="ECO:0000313" key="2">
    <source>
        <dbReference type="Proteomes" id="UP001189429"/>
    </source>
</evidence>
<keyword evidence="2" id="KW-1185">Reference proteome</keyword>
<gene>
    <name evidence="1" type="ORF">PCOR1329_LOCUS50155</name>
</gene>